<dbReference type="EMBL" id="JAFLRJ010000204">
    <property type="protein sequence ID" value="MBO0514394.1"/>
    <property type="molecule type" value="Genomic_DNA"/>
</dbReference>
<organism evidence="1 2">
    <name type="scientific">Streptomyces beijiangensis</name>
    <dbReference type="NCBI Taxonomy" id="163361"/>
    <lineage>
        <taxon>Bacteria</taxon>
        <taxon>Bacillati</taxon>
        <taxon>Actinomycetota</taxon>
        <taxon>Actinomycetes</taxon>
        <taxon>Kitasatosporales</taxon>
        <taxon>Streptomycetaceae</taxon>
        <taxon>Streptomyces</taxon>
    </lineage>
</organism>
<accession>A0A939F9Z2</accession>
<protein>
    <recommendedName>
        <fullName evidence="3">CopG family transcriptional regulator</fullName>
    </recommendedName>
</protein>
<proteinExistence type="predicted"/>
<evidence type="ECO:0000313" key="2">
    <source>
        <dbReference type="Proteomes" id="UP000664167"/>
    </source>
</evidence>
<dbReference type="Proteomes" id="UP000664167">
    <property type="component" value="Unassembled WGS sequence"/>
</dbReference>
<name>A0A939F9Z2_9ACTN</name>
<reference evidence="1" key="1">
    <citation type="submission" date="2021-03" db="EMBL/GenBank/DDBJ databases">
        <title>Streptomyces poriferae sp. nov., a novel marine sponge-derived Actinobacteria species with anti-MRSA activity.</title>
        <authorList>
            <person name="Sandoval-Powers M."/>
            <person name="Kralova S."/>
            <person name="Nguyen G.-S."/>
            <person name="Fawwal D."/>
            <person name="Degnes K."/>
            <person name="Klinkenberg G."/>
            <person name="Sletta H."/>
            <person name="Wentzel A."/>
            <person name="Liles M.R."/>
        </authorList>
    </citation>
    <scope>NUCLEOTIDE SEQUENCE</scope>
    <source>
        <strain evidence="1">DSM 41794</strain>
    </source>
</reference>
<comment type="caution">
    <text evidence="1">The sequence shown here is derived from an EMBL/GenBank/DDBJ whole genome shotgun (WGS) entry which is preliminary data.</text>
</comment>
<evidence type="ECO:0000313" key="1">
    <source>
        <dbReference type="EMBL" id="MBO0514394.1"/>
    </source>
</evidence>
<evidence type="ECO:0008006" key="3">
    <source>
        <dbReference type="Google" id="ProtNLM"/>
    </source>
</evidence>
<sequence length="83" mass="9040">MSDTTRKYSVSIPEDLAETVREQVGPGGFSAYVTDALRHRLAMDRLSQIVEDHEARNGPLTEKDLALADALLAGDARQDQNAA</sequence>
<dbReference type="RefSeq" id="WP_206963794.1">
    <property type="nucleotide sequence ID" value="NZ_BAAAJJ010000002.1"/>
</dbReference>
<dbReference type="AlphaFoldDB" id="A0A939F9Z2"/>
<keyword evidence="2" id="KW-1185">Reference proteome</keyword>
<gene>
    <name evidence="1" type="ORF">J0695_21735</name>
</gene>